<dbReference type="InterPro" id="IPR003615">
    <property type="entry name" value="HNH_nuc"/>
</dbReference>
<feature type="region of interest" description="Disordered" evidence="2">
    <location>
        <begin position="343"/>
        <end position="386"/>
    </location>
</feature>
<dbReference type="Pfam" id="PF01844">
    <property type="entry name" value="HNH"/>
    <property type="match status" value="1"/>
</dbReference>
<dbReference type="InterPro" id="IPR003870">
    <property type="entry name" value="DUF222"/>
</dbReference>
<protein>
    <submittedName>
        <fullName evidence="4">DUF222 domain-containing protein</fullName>
    </submittedName>
</protein>
<dbReference type="Pfam" id="PF02720">
    <property type="entry name" value="DUF222"/>
    <property type="match status" value="1"/>
</dbReference>
<dbReference type="AlphaFoldDB" id="A0A4R5XZ00"/>
<evidence type="ECO:0000259" key="3">
    <source>
        <dbReference type="SMART" id="SM00507"/>
    </source>
</evidence>
<dbReference type="GO" id="GO:0003676">
    <property type="term" value="F:nucleic acid binding"/>
    <property type="evidence" value="ECO:0007669"/>
    <property type="project" value="InterPro"/>
</dbReference>
<feature type="compositionally biased region" description="Low complexity" evidence="2">
    <location>
        <begin position="367"/>
        <end position="376"/>
    </location>
</feature>
<dbReference type="OrthoDB" id="4893808at2"/>
<dbReference type="CDD" id="cd00085">
    <property type="entry name" value="HNHc"/>
    <property type="match status" value="1"/>
</dbReference>
<evidence type="ECO:0000256" key="2">
    <source>
        <dbReference type="SAM" id="MobiDB-lite"/>
    </source>
</evidence>
<proteinExistence type="inferred from homology"/>
<evidence type="ECO:0000313" key="5">
    <source>
        <dbReference type="Proteomes" id="UP000294621"/>
    </source>
</evidence>
<feature type="domain" description="HNH nuclease" evidence="3">
    <location>
        <begin position="461"/>
        <end position="513"/>
    </location>
</feature>
<feature type="region of interest" description="Disordered" evidence="2">
    <location>
        <begin position="295"/>
        <end position="315"/>
    </location>
</feature>
<accession>A0A4R5XZ00</accession>
<reference evidence="4 5" key="1">
    <citation type="submission" date="2019-03" db="EMBL/GenBank/DDBJ databases">
        <title>Genome Sequencing and Assembly of Various Microbes Isolated from Partially Reclaimed Soil and Acid Mine Drainage (AMD) Site.</title>
        <authorList>
            <person name="Steinbock B."/>
            <person name="Bechtold R."/>
            <person name="Sevigny J.L."/>
            <person name="Thomas D."/>
            <person name="Cuthill L.R."/>
            <person name="Aveiro Johannsen E.J."/>
            <person name="Thomas K."/>
            <person name="Ghosh A."/>
        </authorList>
    </citation>
    <scope>NUCLEOTIDE SEQUENCE [LARGE SCALE GENOMIC DNA]</scope>
    <source>
        <strain evidence="4 5">S-A1</strain>
    </source>
</reference>
<dbReference type="InterPro" id="IPR002711">
    <property type="entry name" value="HNH"/>
</dbReference>
<dbReference type="Gene3D" id="1.10.30.50">
    <property type="match status" value="1"/>
</dbReference>
<dbReference type="SMART" id="SM00507">
    <property type="entry name" value="HNHc"/>
    <property type="match status" value="1"/>
</dbReference>
<comment type="similarity">
    <text evidence="1">Belongs to the Rv1128c/1148c/1588c/1702c/1945/3466 family.</text>
</comment>
<feature type="compositionally biased region" description="Gly residues" evidence="2">
    <location>
        <begin position="295"/>
        <end position="305"/>
    </location>
</feature>
<name>A0A4R5XZ00_9MICC</name>
<dbReference type="GO" id="GO:0008270">
    <property type="term" value="F:zinc ion binding"/>
    <property type="evidence" value="ECO:0007669"/>
    <property type="project" value="InterPro"/>
</dbReference>
<evidence type="ECO:0000313" key="4">
    <source>
        <dbReference type="EMBL" id="TDL36252.1"/>
    </source>
</evidence>
<feature type="region of interest" description="Disordered" evidence="2">
    <location>
        <begin position="515"/>
        <end position="549"/>
    </location>
</feature>
<organism evidence="4 5">
    <name type="scientific">Arthrobacter nitrophenolicus</name>
    <dbReference type="NCBI Taxonomy" id="683150"/>
    <lineage>
        <taxon>Bacteria</taxon>
        <taxon>Bacillati</taxon>
        <taxon>Actinomycetota</taxon>
        <taxon>Actinomycetes</taxon>
        <taxon>Micrococcales</taxon>
        <taxon>Micrococcaceae</taxon>
        <taxon>Arthrobacter</taxon>
    </lineage>
</organism>
<sequence length="627" mass="66765">MGKGVVVAAPMEGAFATMAAINALFLQEQALAAASPVADAGDGTDLLGRLYRIRLERLGLESKLEAQVAALTARDAAQSLDLQQAMTPPDASTHDRTYAEISAVEEIAGVLTISSGAAGAFITQSRQVCSLPSVYEALSTGSLSWQGARIIADETEYLDHPAAVALADHFLDPDAPNPARGCPAANLVPSRLRAKVRAWRERHHPESIEKRHARSAVDRRVEFTPDRDGMAWFAVYMRADCALAAWNKTTAIARGLQGPNETRTLSQIRADEVARRLLAPAQAITTTTDVVAGSGRGSSLAGGGDTACPTKSGSASEQFPNEFIGLATLVGSDEPAANLGIPSNTPFGTNDHIGATNSPGTKDTSTREAGTSTTTAVPGATSPEAGKAPTVRADVLVTVPVFALLGMTDEPATLDGYGPIPASMARKLLADGAESFTRVLIDPRDGAPLEIGRTSYRLTKAMRQALALRDGKCTFPGCNNNALDNEADHLRAWQHGGTTGISNLAQLCPKHHRLKHNSGWTPAEATKNQPPGWKSPTGRTYPAEQPDREPTIWPGNVLVQELNTVPHLLDPPCEEPDDDNLIDADDIAPYDPVWDDFYAMPIVLPPDPEKDMALENWDLINRVPVMT</sequence>
<comment type="caution">
    <text evidence="4">The sequence shown here is derived from an EMBL/GenBank/DDBJ whole genome shotgun (WGS) entry which is preliminary data.</text>
</comment>
<dbReference type="EMBL" id="SMZQ01000007">
    <property type="protein sequence ID" value="TDL36252.1"/>
    <property type="molecule type" value="Genomic_DNA"/>
</dbReference>
<gene>
    <name evidence="4" type="ORF">E2R57_13535</name>
</gene>
<evidence type="ECO:0000256" key="1">
    <source>
        <dbReference type="ARBA" id="ARBA00023450"/>
    </source>
</evidence>
<dbReference type="GO" id="GO:0004519">
    <property type="term" value="F:endonuclease activity"/>
    <property type="evidence" value="ECO:0007669"/>
    <property type="project" value="InterPro"/>
</dbReference>
<dbReference type="Proteomes" id="UP000294621">
    <property type="component" value="Unassembled WGS sequence"/>
</dbReference>